<feature type="domain" description="FtsH ternary system" evidence="1">
    <location>
        <begin position="1"/>
        <end position="188"/>
    </location>
</feature>
<dbReference type="eggNOG" id="ENOG5032JUN">
    <property type="taxonomic scope" value="Bacteria"/>
</dbReference>
<dbReference type="RefSeq" id="WP_002635066.1">
    <property type="nucleotide sequence ID" value="NZ_CP012109.1"/>
</dbReference>
<dbReference type="AlphaFoldDB" id="A0A0H4WUV2"/>
<keyword evidence="3" id="KW-1185">Reference proteome</keyword>
<evidence type="ECO:0000259" key="1">
    <source>
        <dbReference type="Pfam" id="PF20003"/>
    </source>
</evidence>
<reference evidence="2 3" key="1">
    <citation type="journal article" date="2016" name="PLoS ONE">
        <title>Complete Genome Sequence and Comparative Genomics of a Novel Myxobacterium Myxococcus hansupus.</title>
        <authorList>
            <person name="Sharma G."/>
            <person name="Narwani T."/>
            <person name="Subramanian S."/>
        </authorList>
    </citation>
    <scope>NUCLEOTIDE SEQUENCE [LARGE SCALE GENOMIC DNA]</scope>
    <source>
        <strain evidence="3">mixupus</strain>
    </source>
</reference>
<sequence length="188" mass="20315">MSRAYRVSVSESLNRVVQAEDGLCTKLELLPLLSREELAGLLSAELASRGFTQDGDVALRTEADGVRIAVNVTTGDVSVTLSGEKEVELKARGELAVESPHEVKKAKLRAQDLARARLEDAADVATDTLRQDVTRKLEARLRDLKSELDAISNKVTAEALKVRAGQLGTIEEVHEDAATGSLTIKVRV</sequence>
<dbReference type="KEGG" id="mym:A176_004113"/>
<dbReference type="Proteomes" id="UP000009026">
    <property type="component" value="Chromosome"/>
</dbReference>
<accession>A0A0H4WUV2</accession>
<evidence type="ECO:0000313" key="3">
    <source>
        <dbReference type="Proteomes" id="UP000009026"/>
    </source>
</evidence>
<dbReference type="PATRIC" id="fig|1297742.4.peg.4158"/>
<proteinExistence type="predicted"/>
<gene>
    <name evidence="2" type="ORF">A176_004113</name>
</gene>
<evidence type="ECO:0000313" key="2">
    <source>
        <dbReference type="EMBL" id="AKQ67201.1"/>
    </source>
</evidence>
<dbReference type="InterPro" id="IPR045484">
    <property type="entry name" value="fvmX5"/>
</dbReference>
<dbReference type="EMBL" id="CP012109">
    <property type="protein sequence ID" value="AKQ67201.1"/>
    <property type="molecule type" value="Genomic_DNA"/>
</dbReference>
<dbReference type="STRING" id="1297742.A176_004113"/>
<dbReference type="OrthoDB" id="5382007at2"/>
<protein>
    <recommendedName>
        <fullName evidence="1">FtsH ternary system domain-containing protein</fullName>
    </recommendedName>
</protein>
<dbReference type="Pfam" id="PF20003">
    <property type="entry name" value="fvmX5"/>
    <property type="match status" value="1"/>
</dbReference>
<name>A0A0H4WUV2_9BACT</name>
<organism evidence="2 3">
    <name type="scientific">Pseudomyxococcus hansupus</name>
    <dbReference type="NCBI Taxonomy" id="1297742"/>
    <lineage>
        <taxon>Bacteria</taxon>
        <taxon>Pseudomonadati</taxon>
        <taxon>Myxococcota</taxon>
        <taxon>Myxococcia</taxon>
        <taxon>Myxococcales</taxon>
        <taxon>Cystobacterineae</taxon>
        <taxon>Myxococcaceae</taxon>
        <taxon>Pseudomyxococcus</taxon>
    </lineage>
</organism>